<evidence type="ECO:0000313" key="14">
    <source>
        <dbReference type="EMBL" id="RVT51501.1"/>
    </source>
</evidence>
<dbReference type="Pfam" id="PF02806">
    <property type="entry name" value="Alpha-amylase_C"/>
    <property type="match status" value="1"/>
</dbReference>
<evidence type="ECO:0000256" key="9">
    <source>
        <dbReference type="ARBA" id="ARBA00023277"/>
    </source>
</evidence>
<keyword evidence="15" id="KW-1185">Reference proteome</keyword>
<dbReference type="AlphaFoldDB" id="A0A3S2VX51"/>
<dbReference type="OrthoDB" id="9800174at2"/>
<keyword evidence="7 10" id="KW-0808">Transferase</keyword>
<dbReference type="PANTHER" id="PTHR43651">
    <property type="entry name" value="1,4-ALPHA-GLUCAN-BRANCHING ENZYME"/>
    <property type="match status" value="1"/>
</dbReference>
<dbReference type="PANTHER" id="PTHR43651:SF3">
    <property type="entry name" value="1,4-ALPHA-GLUCAN-BRANCHING ENZYME"/>
    <property type="match status" value="1"/>
</dbReference>
<dbReference type="NCBIfam" id="NF008967">
    <property type="entry name" value="PRK12313.1"/>
    <property type="match status" value="1"/>
</dbReference>
<evidence type="ECO:0000256" key="12">
    <source>
        <dbReference type="SAM" id="MobiDB-lite"/>
    </source>
</evidence>
<dbReference type="InterPro" id="IPR004193">
    <property type="entry name" value="Glyco_hydro_13_N"/>
</dbReference>
<protein>
    <recommendedName>
        <fullName evidence="10">1,4-alpha-glucan branching enzyme GlgB</fullName>
        <ecNumber evidence="10">2.4.1.18</ecNumber>
    </recommendedName>
    <alternativeName>
        <fullName evidence="10">1,4-alpha-D-glucan:1,4-alpha-D-glucan 6-glucosyl-transferase</fullName>
    </alternativeName>
    <alternativeName>
        <fullName evidence="10">Alpha-(1-&gt;4)-glucan branching enzyme</fullName>
    </alternativeName>
    <alternativeName>
        <fullName evidence="10">Glycogen branching enzyme</fullName>
        <shortName evidence="10">BE</shortName>
    </alternativeName>
</protein>
<comment type="caution">
    <text evidence="14">The sequence shown here is derived from an EMBL/GenBank/DDBJ whole genome shotgun (WGS) entry which is preliminary data.</text>
</comment>
<keyword evidence="5 10" id="KW-0321">Glycogen metabolism</keyword>
<dbReference type="GO" id="GO:0004553">
    <property type="term" value="F:hydrolase activity, hydrolyzing O-glycosyl compounds"/>
    <property type="evidence" value="ECO:0007669"/>
    <property type="project" value="InterPro"/>
</dbReference>
<dbReference type="Gene3D" id="3.20.20.80">
    <property type="entry name" value="Glycosidases"/>
    <property type="match status" value="1"/>
</dbReference>
<comment type="pathway">
    <text evidence="3 10">Glycan biosynthesis; glycogen biosynthesis.</text>
</comment>
<dbReference type="NCBIfam" id="TIGR01515">
    <property type="entry name" value="branching_enzym"/>
    <property type="match status" value="1"/>
</dbReference>
<comment type="catalytic activity">
    <reaction evidence="1 10">
        <text>Transfers a segment of a (1-&gt;4)-alpha-D-glucan chain to a primary hydroxy group in a similar glucan chain.</text>
        <dbReference type="EC" id="2.4.1.18"/>
    </reaction>
</comment>
<dbReference type="HAMAP" id="MF_00685">
    <property type="entry name" value="GlgB"/>
    <property type="match status" value="1"/>
</dbReference>
<evidence type="ECO:0000256" key="8">
    <source>
        <dbReference type="ARBA" id="ARBA00023056"/>
    </source>
</evidence>
<dbReference type="EMBL" id="SACT01000003">
    <property type="protein sequence ID" value="RVT51501.1"/>
    <property type="molecule type" value="Genomic_DNA"/>
</dbReference>
<proteinExistence type="inferred from homology"/>
<feature type="active site" description="Proton donor" evidence="10 11">
    <location>
        <position position="462"/>
    </location>
</feature>
<evidence type="ECO:0000256" key="10">
    <source>
        <dbReference type="HAMAP-Rule" id="MF_00685"/>
    </source>
</evidence>
<dbReference type="Gene3D" id="2.60.40.10">
    <property type="entry name" value="Immunoglobulins"/>
    <property type="match status" value="2"/>
</dbReference>
<dbReference type="GO" id="GO:0005829">
    <property type="term" value="C:cytosol"/>
    <property type="evidence" value="ECO:0007669"/>
    <property type="project" value="TreeGrafter"/>
</dbReference>
<dbReference type="InterPro" id="IPR017853">
    <property type="entry name" value="GH"/>
</dbReference>
<dbReference type="SUPFAM" id="SSF81296">
    <property type="entry name" value="E set domains"/>
    <property type="match status" value="2"/>
</dbReference>
<comment type="function">
    <text evidence="2 10">Catalyzes the formation of the alpha-1,6-glucosidic linkages in glycogen by scission of a 1,4-alpha-linked oligosaccharide from growing alpha-1,4-glucan chains and the subsequent attachment of the oligosaccharide to the alpha-1,6 position.</text>
</comment>
<dbReference type="InterPro" id="IPR014756">
    <property type="entry name" value="Ig_E-set"/>
</dbReference>
<dbReference type="FunFam" id="2.60.40.10:FF:000169">
    <property type="entry name" value="1,4-alpha-glucan branching enzyme GlgB"/>
    <property type="match status" value="1"/>
</dbReference>
<dbReference type="Gene3D" id="2.60.40.1180">
    <property type="entry name" value="Golgi alpha-mannosidase II"/>
    <property type="match status" value="1"/>
</dbReference>
<dbReference type="InterPro" id="IPR037439">
    <property type="entry name" value="Branching_enzy"/>
</dbReference>
<feature type="compositionally biased region" description="Pro residues" evidence="12">
    <location>
        <begin position="227"/>
        <end position="236"/>
    </location>
</feature>
<dbReference type="GO" id="GO:0005978">
    <property type="term" value="P:glycogen biosynthetic process"/>
    <property type="evidence" value="ECO:0007669"/>
    <property type="project" value="UniProtKB-UniRule"/>
</dbReference>
<dbReference type="FunFam" id="2.60.40.1180:FF:000002">
    <property type="entry name" value="1,4-alpha-glucan branching enzyme GlgB"/>
    <property type="match status" value="1"/>
</dbReference>
<evidence type="ECO:0000256" key="4">
    <source>
        <dbReference type="ARBA" id="ARBA00009000"/>
    </source>
</evidence>
<dbReference type="InterPro" id="IPR044143">
    <property type="entry name" value="GlgB_N_E_set_prok"/>
</dbReference>
<dbReference type="Proteomes" id="UP000288178">
    <property type="component" value="Unassembled WGS sequence"/>
</dbReference>
<dbReference type="InterPro" id="IPR054169">
    <property type="entry name" value="GlgB_N"/>
</dbReference>
<organism evidence="14 15">
    <name type="scientific">Rubrivivax albus</name>
    <dbReference type="NCBI Taxonomy" id="2499835"/>
    <lineage>
        <taxon>Bacteria</taxon>
        <taxon>Pseudomonadati</taxon>
        <taxon>Pseudomonadota</taxon>
        <taxon>Betaproteobacteria</taxon>
        <taxon>Burkholderiales</taxon>
        <taxon>Sphaerotilaceae</taxon>
        <taxon>Rubrivivax</taxon>
    </lineage>
</organism>
<dbReference type="GO" id="GO:0003844">
    <property type="term" value="F:1,4-alpha-glucan branching enzyme activity"/>
    <property type="evidence" value="ECO:0007669"/>
    <property type="project" value="UniProtKB-UniRule"/>
</dbReference>
<dbReference type="SMART" id="SM00642">
    <property type="entry name" value="Aamy"/>
    <property type="match status" value="1"/>
</dbReference>
<dbReference type="Pfam" id="PF22019">
    <property type="entry name" value="GlgB_N"/>
    <property type="match status" value="1"/>
</dbReference>
<dbReference type="CDD" id="cd02855">
    <property type="entry name" value="E_set_GBE_prok_N"/>
    <property type="match status" value="1"/>
</dbReference>
<dbReference type="RefSeq" id="WP_128198502.1">
    <property type="nucleotide sequence ID" value="NZ_SACT01000003.1"/>
</dbReference>
<comment type="subunit">
    <text evidence="10">Monomer.</text>
</comment>
<reference evidence="14 15" key="1">
    <citation type="submission" date="2019-01" db="EMBL/GenBank/DDBJ databases">
        <authorList>
            <person name="Chen W.-M."/>
        </authorList>
    </citation>
    <scope>NUCLEOTIDE SEQUENCE [LARGE SCALE GENOMIC DNA]</scope>
    <source>
        <strain evidence="14 15">ICH-3</strain>
    </source>
</reference>
<keyword evidence="8 10" id="KW-0320">Glycogen biosynthesis</keyword>
<evidence type="ECO:0000256" key="11">
    <source>
        <dbReference type="PIRSR" id="PIRSR000463-1"/>
    </source>
</evidence>
<name>A0A3S2VX51_9BURK</name>
<feature type="domain" description="Glycosyl hydrolase family 13 catalytic" evidence="13">
    <location>
        <begin position="252"/>
        <end position="619"/>
    </location>
</feature>
<keyword evidence="9 10" id="KW-0119">Carbohydrate metabolism</keyword>
<dbReference type="CDD" id="cd11322">
    <property type="entry name" value="AmyAc_Glg_BE"/>
    <property type="match status" value="1"/>
</dbReference>
<evidence type="ECO:0000256" key="7">
    <source>
        <dbReference type="ARBA" id="ARBA00022679"/>
    </source>
</evidence>
<feature type="active site" description="Nucleophile" evidence="10 11">
    <location>
        <position position="409"/>
    </location>
</feature>
<evidence type="ECO:0000256" key="1">
    <source>
        <dbReference type="ARBA" id="ARBA00000826"/>
    </source>
</evidence>
<comment type="similarity">
    <text evidence="4 10">Belongs to the glycosyl hydrolase 13 family. GlgB subfamily.</text>
</comment>
<accession>A0A3S2VX51</accession>
<dbReference type="Pfam" id="PF02922">
    <property type="entry name" value="CBM_48"/>
    <property type="match status" value="1"/>
</dbReference>
<sequence length="729" mass="81331">MISDADLHALREARHPDPFGVLGMHTDAQRHLWVRAWLPGATQVDVVETKTGRTLAELDRRHEDGLFEGVVPRRRTPFDYRLGVTWAAGHTQRLADPYRIGTLIADADLHYLMEGTHLRPFEVLGAHPLTLGEGVYAVDGVRFAVWAPNAARVSVVGDFNGWDGRRHPMRTRGASGVWELFVPHATPGDRYKFEIRTPDGAVLPLKGDPYARAAQNRPETASVVARPLPPPQPLPPGRAEANARQAPVSIYEVHLGSWRRHPDGSFHDWDTLAATLPAYAADLGFTHLELLPVTEHPFDGSWGYQTLGLYAPTSRFGDAAGFARFVQACRAAGVGLILDWVPAHFPSDAHGLAKFDGTPLYEYADPREGFHRDWNTLIYNFGRHEVRNFLAGSALYWCERMGADGLRVDAVASMLYRDYSRKAGEWIPNVHGGRENLEAIALLRRVNEVLGSECPGAITLAEESTAFPGVSAPTYLGGLGFHYKWNMGWMHDTLKYMAEDPVHRPWHHDRMTFGLVYAFSENFVLPLSHDEVVHGKGSLLGKMPGDEWQRFANLRAYYGFMWGHPGKKLLFMGQEWGQRSEWNHDVELPWGDLQQPAHAGVQQLVRDLNRLYREQPALHRLDCDGHGFEWLAADERALSVYAWLRQDEAGRPVIVVCNMTPVPRHGFRLGVPEGALQWRELLNTDSAFYGGSNLGNGGVVDVQPVQAHGRAQSLALTLPPLATLFLAPA</sequence>
<dbReference type="UniPathway" id="UPA00164"/>
<dbReference type="EC" id="2.4.1.18" evidence="10"/>
<dbReference type="PIRSF" id="PIRSF000463">
    <property type="entry name" value="GlgB"/>
    <property type="match status" value="1"/>
</dbReference>
<keyword evidence="6 10" id="KW-0328">Glycosyltransferase</keyword>
<dbReference type="InterPro" id="IPR006048">
    <property type="entry name" value="A-amylase/branching_C"/>
</dbReference>
<gene>
    <name evidence="10 14" type="primary">glgB</name>
    <name evidence="14" type="ORF">ENE75_11800</name>
</gene>
<evidence type="ECO:0000256" key="3">
    <source>
        <dbReference type="ARBA" id="ARBA00004964"/>
    </source>
</evidence>
<dbReference type="SUPFAM" id="SSF51445">
    <property type="entry name" value="(Trans)glycosidases"/>
    <property type="match status" value="1"/>
</dbReference>
<dbReference type="InterPro" id="IPR006407">
    <property type="entry name" value="GlgB"/>
</dbReference>
<dbReference type="InterPro" id="IPR013783">
    <property type="entry name" value="Ig-like_fold"/>
</dbReference>
<dbReference type="InterPro" id="IPR013780">
    <property type="entry name" value="Glyco_hydro_b"/>
</dbReference>
<dbReference type="SUPFAM" id="SSF51011">
    <property type="entry name" value="Glycosyl hydrolase domain"/>
    <property type="match status" value="1"/>
</dbReference>
<evidence type="ECO:0000256" key="6">
    <source>
        <dbReference type="ARBA" id="ARBA00022676"/>
    </source>
</evidence>
<dbReference type="FunFam" id="3.20.20.80:FF:000003">
    <property type="entry name" value="1,4-alpha-glucan branching enzyme GlgB"/>
    <property type="match status" value="1"/>
</dbReference>
<dbReference type="InterPro" id="IPR006047">
    <property type="entry name" value="GH13_cat_dom"/>
</dbReference>
<evidence type="ECO:0000256" key="5">
    <source>
        <dbReference type="ARBA" id="ARBA00022600"/>
    </source>
</evidence>
<dbReference type="NCBIfam" id="NF003811">
    <property type="entry name" value="PRK05402.1"/>
    <property type="match status" value="1"/>
</dbReference>
<evidence type="ECO:0000259" key="13">
    <source>
        <dbReference type="SMART" id="SM00642"/>
    </source>
</evidence>
<dbReference type="GO" id="GO:0043169">
    <property type="term" value="F:cation binding"/>
    <property type="evidence" value="ECO:0007669"/>
    <property type="project" value="InterPro"/>
</dbReference>
<feature type="region of interest" description="Disordered" evidence="12">
    <location>
        <begin position="216"/>
        <end position="242"/>
    </location>
</feature>
<evidence type="ECO:0000313" key="15">
    <source>
        <dbReference type="Proteomes" id="UP000288178"/>
    </source>
</evidence>
<evidence type="ECO:0000256" key="2">
    <source>
        <dbReference type="ARBA" id="ARBA00002953"/>
    </source>
</evidence>